<gene>
    <name evidence="3" type="ORF">KJ970_09590</name>
</gene>
<organism evidence="3 4">
    <name type="scientific">Eiseniibacteriota bacterium</name>
    <dbReference type="NCBI Taxonomy" id="2212470"/>
    <lineage>
        <taxon>Bacteria</taxon>
        <taxon>Candidatus Eiseniibacteriota</taxon>
    </lineage>
</organism>
<feature type="domain" description="DUF2147" evidence="2">
    <location>
        <begin position="60"/>
        <end position="187"/>
    </location>
</feature>
<keyword evidence="1" id="KW-1133">Transmembrane helix</keyword>
<keyword evidence="1" id="KW-0472">Membrane</keyword>
<accession>A0A948RWC1</accession>
<proteinExistence type="predicted"/>
<dbReference type="AlphaFoldDB" id="A0A948RWC1"/>
<dbReference type="PANTHER" id="PTHR36919">
    <property type="entry name" value="BLR1215 PROTEIN"/>
    <property type="match status" value="1"/>
</dbReference>
<protein>
    <submittedName>
        <fullName evidence="3">DUF2147 domain-containing protein</fullName>
    </submittedName>
</protein>
<evidence type="ECO:0000313" key="4">
    <source>
        <dbReference type="Proteomes" id="UP000777784"/>
    </source>
</evidence>
<dbReference type="Gene3D" id="2.40.128.520">
    <property type="match status" value="1"/>
</dbReference>
<feature type="transmembrane region" description="Helical" evidence="1">
    <location>
        <begin position="20"/>
        <end position="39"/>
    </location>
</feature>
<dbReference type="Pfam" id="PF09917">
    <property type="entry name" value="DUF2147"/>
    <property type="match status" value="1"/>
</dbReference>
<evidence type="ECO:0000313" key="3">
    <source>
        <dbReference type="EMBL" id="MBU2691171.1"/>
    </source>
</evidence>
<name>A0A948RWC1_UNCEI</name>
<sequence length="192" mass="22102">MTTSLTILLFTRRSLPSHAALRRCVFIILLVIVPVLLTASMPDRVSAGDDPIFEPHAILGIWETEHQEDRWSHVEVYESDGKICGRIIWLNKPDYVEDDPEGTLGMPLVDLHNPDESLRDRPLIGLEMMRDFVHDGKNKWVDGRIYDPKNGKTYRCKLTLEDENRLELFGYVKVGFVKLGRNTTWVRVADNE</sequence>
<reference evidence="3" key="1">
    <citation type="submission" date="2021-05" db="EMBL/GenBank/DDBJ databases">
        <title>Energy efficiency and biological interactions define the core microbiome of deep oligotrophic groundwater.</title>
        <authorList>
            <person name="Mehrshad M."/>
            <person name="Lopez-Fernandez M."/>
            <person name="Bell E."/>
            <person name="Bernier-Latmani R."/>
            <person name="Bertilsson S."/>
            <person name="Dopson M."/>
        </authorList>
    </citation>
    <scope>NUCLEOTIDE SEQUENCE</scope>
    <source>
        <strain evidence="3">Modern_marine.mb.64</strain>
    </source>
</reference>
<dbReference type="PANTHER" id="PTHR36919:SF2">
    <property type="entry name" value="BLL6627 PROTEIN"/>
    <property type="match status" value="1"/>
</dbReference>
<dbReference type="InterPro" id="IPR019223">
    <property type="entry name" value="DUF2147"/>
</dbReference>
<evidence type="ECO:0000256" key="1">
    <source>
        <dbReference type="SAM" id="Phobius"/>
    </source>
</evidence>
<dbReference type="Proteomes" id="UP000777784">
    <property type="component" value="Unassembled WGS sequence"/>
</dbReference>
<evidence type="ECO:0000259" key="2">
    <source>
        <dbReference type="Pfam" id="PF09917"/>
    </source>
</evidence>
<comment type="caution">
    <text evidence="3">The sequence shown here is derived from an EMBL/GenBank/DDBJ whole genome shotgun (WGS) entry which is preliminary data.</text>
</comment>
<dbReference type="EMBL" id="JAHJDP010000046">
    <property type="protein sequence ID" value="MBU2691171.1"/>
    <property type="molecule type" value="Genomic_DNA"/>
</dbReference>
<keyword evidence="1" id="KW-0812">Transmembrane</keyword>